<protein>
    <recommendedName>
        <fullName evidence="4">Knottin scorpion toxin-like domain-containing protein</fullName>
    </recommendedName>
</protein>
<keyword evidence="3" id="KW-1185">Reference proteome</keyword>
<accession>A0A087GM28</accession>
<evidence type="ECO:0000256" key="1">
    <source>
        <dbReference type="SAM" id="SignalP"/>
    </source>
</evidence>
<dbReference type="Gramene" id="KFK30930">
    <property type="protein sequence ID" value="KFK30930"/>
    <property type="gene ID" value="AALP_AA6G044400"/>
</dbReference>
<reference evidence="3" key="1">
    <citation type="journal article" date="2015" name="Nat. Plants">
        <title>Genome expansion of Arabis alpina linked with retrotransposition and reduced symmetric DNA methylation.</title>
        <authorList>
            <person name="Willing E.M."/>
            <person name="Rawat V."/>
            <person name="Mandakova T."/>
            <person name="Maumus F."/>
            <person name="James G.V."/>
            <person name="Nordstroem K.J."/>
            <person name="Becker C."/>
            <person name="Warthmann N."/>
            <person name="Chica C."/>
            <person name="Szarzynska B."/>
            <person name="Zytnicki M."/>
            <person name="Albani M.C."/>
            <person name="Kiefer C."/>
            <person name="Bergonzi S."/>
            <person name="Castaings L."/>
            <person name="Mateos J.L."/>
            <person name="Berns M.C."/>
            <person name="Bujdoso N."/>
            <person name="Piofczyk T."/>
            <person name="de Lorenzo L."/>
            <person name="Barrero-Sicilia C."/>
            <person name="Mateos I."/>
            <person name="Piednoel M."/>
            <person name="Hagmann J."/>
            <person name="Chen-Min-Tao R."/>
            <person name="Iglesias-Fernandez R."/>
            <person name="Schuster S.C."/>
            <person name="Alonso-Blanco C."/>
            <person name="Roudier F."/>
            <person name="Carbonero P."/>
            <person name="Paz-Ares J."/>
            <person name="Davis S.J."/>
            <person name="Pecinka A."/>
            <person name="Quesneville H."/>
            <person name="Colot V."/>
            <person name="Lysak M.A."/>
            <person name="Weigel D."/>
            <person name="Coupland G."/>
            <person name="Schneeberger K."/>
        </authorList>
    </citation>
    <scope>NUCLEOTIDE SEQUENCE [LARGE SCALE GENOMIC DNA]</scope>
    <source>
        <strain evidence="3">cv. Pajares</strain>
    </source>
</reference>
<keyword evidence="1" id="KW-0732">Signal</keyword>
<feature type="chain" id="PRO_5001822215" description="Knottin scorpion toxin-like domain-containing protein" evidence="1">
    <location>
        <begin position="23"/>
        <end position="77"/>
    </location>
</feature>
<proteinExistence type="predicted"/>
<name>A0A087GM28_ARAAL</name>
<gene>
    <name evidence="2" type="ordered locus">AALP_Aa6g044400</name>
</gene>
<organism evidence="2 3">
    <name type="scientific">Arabis alpina</name>
    <name type="common">Alpine rock-cress</name>
    <dbReference type="NCBI Taxonomy" id="50452"/>
    <lineage>
        <taxon>Eukaryota</taxon>
        <taxon>Viridiplantae</taxon>
        <taxon>Streptophyta</taxon>
        <taxon>Embryophyta</taxon>
        <taxon>Tracheophyta</taxon>
        <taxon>Spermatophyta</taxon>
        <taxon>Magnoliopsida</taxon>
        <taxon>eudicotyledons</taxon>
        <taxon>Gunneridae</taxon>
        <taxon>Pentapetalae</taxon>
        <taxon>rosids</taxon>
        <taxon>malvids</taxon>
        <taxon>Brassicales</taxon>
        <taxon>Brassicaceae</taxon>
        <taxon>Arabideae</taxon>
        <taxon>Arabis</taxon>
    </lineage>
</organism>
<evidence type="ECO:0000313" key="3">
    <source>
        <dbReference type="Proteomes" id="UP000029120"/>
    </source>
</evidence>
<feature type="signal peptide" evidence="1">
    <location>
        <begin position="1"/>
        <end position="22"/>
    </location>
</feature>
<dbReference type="EMBL" id="CM002874">
    <property type="protein sequence ID" value="KFK30930.1"/>
    <property type="molecule type" value="Genomic_DNA"/>
</dbReference>
<dbReference type="OrthoDB" id="1095584at2759"/>
<evidence type="ECO:0000313" key="2">
    <source>
        <dbReference type="EMBL" id="KFK30930.1"/>
    </source>
</evidence>
<evidence type="ECO:0008006" key="4">
    <source>
        <dbReference type="Google" id="ProtNLM"/>
    </source>
</evidence>
<dbReference type="AlphaFoldDB" id="A0A087GM28"/>
<sequence>MMKKSFQLSFTVLVIFTILVLGVKGNIEKKSVCAYAGTKPPCVKTDCESTCRQKFKGSIGECPFVGVGGRTCLCCTV</sequence>
<dbReference type="Proteomes" id="UP000029120">
    <property type="component" value="Chromosome 6"/>
</dbReference>